<accession>A0A1R1YN47</accession>
<dbReference type="Proteomes" id="UP000187429">
    <property type="component" value="Unassembled WGS sequence"/>
</dbReference>
<comment type="caution">
    <text evidence="1">The sequence shown here is derived from an EMBL/GenBank/DDBJ whole genome shotgun (WGS) entry which is preliminary data.</text>
</comment>
<evidence type="ECO:0000313" key="2">
    <source>
        <dbReference type="Proteomes" id="UP000187429"/>
    </source>
</evidence>
<sequence length="320" mass="37349">MKEVFVYTLDRSDRGSKVSSVTVHPKFGSVRKGNRDYAILRLSQSIYLDDTEYAKLETGKTSPSEQLCMTRKDYWVDYADDFDIKNPWFKKRSNIISLEAKQYKNVYKNVLNGRFGSNFGNKHTSAIFGRYTTNCNDVYDVIDKNRRYNDNLEVQSSLINGIYNSKHINTYSSLLHGQKNSPEFNLQVMYDGSLVYHRYAKQLVISSVYSKRHELREIETINYGRKSGISTIDIGAKYNHISYVVDWIVKSTNIDLEYLAYNNNTKLSYYNNSGYVSYDDFVSHKNQVPVYSEKVTVNNFYNIKNPFEEELEIDRARNQI</sequence>
<reference evidence="2" key="1">
    <citation type="submission" date="2017-01" db="EMBL/GenBank/DDBJ databases">
        <authorList>
            <person name="Wang Y."/>
            <person name="White M."/>
            <person name="Kvist S."/>
            <person name="Moncalvo J.-M."/>
        </authorList>
    </citation>
    <scope>NUCLEOTIDE SEQUENCE [LARGE SCALE GENOMIC DNA]</scope>
    <source>
        <strain evidence="2">ID-206-W2</strain>
    </source>
</reference>
<gene>
    <name evidence="1" type="ORF">AYI69_g2188</name>
</gene>
<evidence type="ECO:0000313" key="1">
    <source>
        <dbReference type="EMBL" id="OMJ28342.1"/>
    </source>
</evidence>
<dbReference type="AlphaFoldDB" id="A0A1R1YN47"/>
<keyword evidence="2" id="KW-1185">Reference proteome</keyword>
<organism evidence="1 2">
    <name type="scientific">Smittium culicis</name>
    <dbReference type="NCBI Taxonomy" id="133412"/>
    <lineage>
        <taxon>Eukaryota</taxon>
        <taxon>Fungi</taxon>
        <taxon>Fungi incertae sedis</taxon>
        <taxon>Zoopagomycota</taxon>
        <taxon>Kickxellomycotina</taxon>
        <taxon>Harpellomycetes</taxon>
        <taxon>Harpellales</taxon>
        <taxon>Legeriomycetaceae</taxon>
        <taxon>Smittium</taxon>
    </lineage>
</organism>
<protein>
    <submittedName>
        <fullName evidence="1">Uncharacterized protein</fullName>
    </submittedName>
</protein>
<dbReference type="EMBL" id="LSSM01000624">
    <property type="protein sequence ID" value="OMJ28342.1"/>
    <property type="molecule type" value="Genomic_DNA"/>
</dbReference>
<name>A0A1R1YN47_9FUNG</name>
<proteinExistence type="predicted"/>